<gene>
    <name evidence="1" type="ORF">OCBIM_22027077mg</name>
</gene>
<dbReference type="EMBL" id="KQ420175">
    <property type="protein sequence ID" value="KOF81036.1"/>
    <property type="molecule type" value="Genomic_DNA"/>
</dbReference>
<reference evidence="1" key="1">
    <citation type="submission" date="2015-07" db="EMBL/GenBank/DDBJ databases">
        <title>MeaNS - Measles Nucleotide Surveillance Program.</title>
        <authorList>
            <person name="Tran T."/>
            <person name="Druce J."/>
        </authorList>
    </citation>
    <scope>NUCLEOTIDE SEQUENCE</scope>
    <source>
        <strain evidence="1">UCB-OBI-ISO-001</strain>
        <tissue evidence="1">Gonad</tissue>
    </source>
</reference>
<evidence type="ECO:0000313" key="1">
    <source>
        <dbReference type="EMBL" id="KOF81036.1"/>
    </source>
</evidence>
<proteinExistence type="predicted"/>
<protein>
    <submittedName>
        <fullName evidence="1">Uncharacterized protein</fullName>
    </submittedName>
</protein>
<name>A0A0L8GVF2_OCTBM</name>
<organism evidence="1">
    <name type="scientific">Octopus bimaculoides</name>
    <name type="common">California two-spotted octopus</name>
    <dbReference type="NCBI Taxonomy" id="37653"/>
    <lineage>
        <taxon>Eukaryota</taxon>
        <taxon>Metazoa</taxon>
        <taxon>Spiralia</taxon>
        <taxon>Lophotrochozoa</taxon>
        <taxon>Mollusca</taxon>
        <taxon>Cephalopoda</taxon>
        <taxon>Coleoidea</taxon>
        <taxon>Octopodiformes</taxon>
        <taxon>Octopoda</taxon>
        <taxon>Incirrata</taxon>
        <taxon>Octopodidae</taxon>
        <taxon>Octopus</taxon>
    </lineage>
</organism>
<dbReference type="AlphaFoldDB" id="A0A0L8GVF2"/>
<sequence>MAFQIPYRLTISFIPPGVYQPHPEVGRIYCLLPPIKIPSLVSYTKQIIIYSSVAEHLLCM</sequence>
<accession>A0A0L8GVF2</accession>